<sequence length="75" mass="8570">ELHQKSSMELNNSVQDDVLERLADAEKLVHDKNSTEEMKVEEIKRELQEKEKLISNLQAQLHEAQSEQALKVGAS</sequence>
<evidence type="ECO:0000313" key="2">
    <source>
        <dbReference type="EMBL" id="KAK7828015.1"/>
    </source>
</evidence>
<feature type="non-terminal residue" evidence="2">
    <location>
        <position position="1"/>
    </location>
</feature>
<dbReference type="AlphaFoldDB" id="A0AAW0JML0"/>
<dbReference type="EMBL" id="JBBHLL010000028">
    <property type="protein sequence ID" value="KAK7828015.1"/>
    <property type="molecule type" value="Genomic_DNA"/>
</dbReference>
<gene>
    <name evidence="2" type="ORF">U0070_013641</name>
</gene>
<keyword evidence="1" id="KW-0175">Coiled coil</keyword>
<keyword evidence="3" id="KW-1185">Reference proteome</keyword>
<feature type="non-terminal residue" evidence="2">
    <location>
        <position position="75"/>
    </location>
</feature>
<accession>A0AAW0JML0</accession>
<reference evidence="2 3" key="1">
    <citation type="journal article" date="2023" name="bioRxiv">
        <title>Conserved and derived expression patterns and positive selection on dental genes reveal complex evolutionary context of ever-growing rodent molars.</title>
        <authorList>
            <person name="Calamari Z.T."/>
            <person name="Song A."/>
            <person name="Cohen E."/>
            <person name="Akter M."/>
            <person name="Roy R.D."/>
            <person name="Hallikas O."/>
            <person name="Christensen M.M."/>
            <person name="Li P."/>
            <person name="Marangoni P."/>
            <person name="Jernvall J."/>
            <person name="Klein O.D."/>
        </authorList>
    </citation>
    <scope>NUCLEOTIDE SEQUENCE [LARGE SCALE GENOMIC DNA]</scope>
    <source>
        <strain evidence="2">V071</strain>
    </source>
</reference>
<proteinExistence type="predicted"/>
<comment type="caution">
    <text evidence="2">The sequence shown here is derived from an EMBL/GenBank/DDBJ whole genome shotgun (WGS) entry which is preliminary data.</text>
</comment>
<organism evidence="2 3">
    <name type="scientific">Myodes glareolus</name>
    <name type="common">Bank vole</name>
    <name type="synonym">Clethrionomys glareolus</name>
    <dbReference type="NCBI Taxonomy" id="447135"/>
    <lineage>
        <taxon>Eukaryota</taxon>
        <taxon>Metazoa</taxon>
        <taxon>Chordata</taxon>
        <taxon>Craniata</taxon>
        <taxon>Vertebrata</taxon>
        <taxon>Euteleostomi</taxon>
        <taxon>Mammalia</taxon>
        <taxon>Eutheria</taxon>
        <taxon>Euarchontoglires</taxon>
        <taxon>Glires</taxon>
        <taxon>Rodentia</taxon>
        <taxon>Myomorpha</taxon>
        <taxon>Muroidea</taxon>
        <taxon>Cricetidae</taxon>
        <taxon>Arvicolinae</taxon>
        <taxon>Myodes</taxon>
    </lineage>
</organism>
<protein>
    <submittedName>
        <fullName evidence="2">Uncharacterized protein</fullName>
    </submittedName>
</protein>
<evidence type="ECO:0000313" key="3">
    <source>
        <dbReference type="Proteomes" id="UP001488838"/>
    </source>
</evidence>
<name>A0AAW0JML0_MYOGA</name>
<evidence type="ECO:0000256" key="1">
    <source>
        <dbReference type="SAM" id="Coils"/>
    </source>
</evidence>
<dbReference type="Proteomes" id="UP001488838">
    <property type="component" value="Unassembled WGS sequence"/>
</dbReference>
<feature type="coiled-coil region" evidence="1">
    <location>
        <begin position="33"/>
        <end position="67"/>
    </location>
</feature>